<keyword evidence="5 7" id="KW-1133">Transmembrane helix</keyword>
<evidence type="ECO:0000256" key="7">
    <source>
        <dbReference type="SAM" id="Phobius"/>
    </source>
</evidence>
<feature type="transmembrane region" description="Helical" evidence="7">
    <location>
        <begin position="298"/>
        <end position="325"/>
    </location>
</feature>
<organism evidence="9 10">
    <name type="scientific">Nonomuraea mesophila</name>
    <dbReference type="NCBI Taxonomy" id="2530382"/>
    <lineage>
        <taxon>Bacteria</taxon>
        <taxon>Bacillati</taxon>
        <taxon>Actinomycetota</taxon>
        <taxon>Actinomycetes</taxon>
        <taxon>Streptosporangiales</taxon>
        <taxon>Streptosporangiaceae</taxon>
        <taxon>Nonomuraea</taxon>
    </lineage>
</organism>
<dbReference type="PANTHER" id="PTHR42718:SF42">
    <property type="entry name" value="EXPORT PROTEIN"/>
    <property type="match status" value="1"/>
</dbReference>
<dbReference type="GO" id="GO:0022857">
    <property type="term" value="F:transmembrane transporter activity"/>
    <property type="evidence" value="ECO:0007669"/>
    <property type="project" value="InterPro"/>
</dbReference>
<dbReference type="SUPFAM" id="SSF103473">
    <property type="entry name" value="MFS general substrate transporter"/>
    <property type="match status" value="1"/>
</dbReference>
<accession>A0A4R5FUC2</accession>
<evidence type="ECO:0000256" key="3">
    <source>
        <dbReference type="ARBA" id="ARBA00022475"/>
    </source>
</evidence>
<keyword evidence="4 7" id="KW-0812">Transmembrane</keyword>
<feature type="transmembrane region" description="Helical" evidence="7">
    <location>
        <begin position="198"/>
        <end position="217"/>
    </location>
</feature>
<protein>
    <submittedName>
        <fullName evidence="9">DHA2 family efflux MFS transporter permease subunit</fullName>
    </submittedName>
</protein>
<dbReference type="InterPro" id="IPR020846">
    <property type="entry name" value="MFS_dom"/>
</dbReference>
<sequence length="541" mass="55448">MSSGGLMAHAKAVGAPSSPGPDRTEAGRNPWLVLLAVSLGVIMVMLDGTVVGIANPVIQADLKASLSDLQWVTSGYLLALAVFLITAGKLGDLFGHKRVFLIGVAGFAITSVGIGLSAELAGVIPGLSPVGALIGLRVLQGLFGALLQPAALALLRGAFPGPKLNQAMGAWGGIIGLSSAAGPIVGGVLVENVNWESVFFINAPVGIIALVMGIFLIQDNRVQTMARIDWLGVLLLSGAMFSLVWTIIKAPDWGWGDSTTLSFLAVFAVLIGAFIFWQHRAQKLGRQPLVPLSLFRNISISIGTVLMMMVAFAMFGAMFFLGFFFQGVHGLSPLEAGLRMLPMSAGMIVASPLAGLAIGRLGPKITMAAGLLITAFAMFLMSQLSIDASFLASAIPFVLLAFGMSPVFVGATEIIVGNAPLELSGVAGGVQQSAMQVGGALGTAILGAVMAAEISGTLPGHLGPAAQAIPPEQLAGLEKAAAFGAAPPGVPQPIVDAVHLSFMDGMHLAFLVSTGIAVLTALLTLFVKAGRKAEGVQVHVG</sequence>
<feature type="transmembrane region" description="Helical" evidence="7">
    <location>
        <begin position="337"/>
        <end position="358"/>
    </location>
</feature>
<feature type="transmembrane region" description="Helical" evidence="7">
    <location>
        <begin position="365"/>
        <end position="384"/>
    </location>
</feature>
<feature type="transmembrane region" description="Helical" evidence="7">
    <location>
        <begin position="167"/>
        <end position="186"/>
    </location>
</feature>
<feature type="transmembrane region" description="Helical" evidence="7">
    <location>
        <begin position="390"/>
        <end position="416"/>
    </location>
</feature>
<evidence type="ECO:0000256" key="4">
    <source>
        <dbReference type="ARBA" id="ARBA00022692"/>
    </source>
</evidence>
<keyword evidence="6 7" id="KW-0472">Membrane</keyword>
<dbReference type="NCBIfam" id="TIGR00711">
    <property type="entry name" value="efflux_EmrB"/>
    <property type="match status" value="1"/>
</dbReference>
<dbReference type="AlphaFoldDB" id="A0A4R5FUC2"/>
<dbReference type="Gene3D" id="1.20.1250.20">
    <property type="entry name" value="MFS general substrate transporter like domains"/>
    <property type="match status" value="1"/>
</dbReference>
<dbReference type="Pfam" id="PF07690">
    <property type="entry name" value="MFS_1"/>
    <property type="match status" value="1"/>
</dbReference>
<reference evidence="9 10" key="1">
    <citation type="submission" date="2019-03" db="EMBL/GenBank/DDBJ databases">
        <title>Draft genome sequences of novel Actinobacteria.</title>
        <authorList>
            <person name="Sahin N."/>
            <person name="Ay H."/>
            <person name="Saygin H."/>
        </authorList>
    </citation>
    <scope>NUCLEOTIDE SEQUENCE [LARGE SCALE GENOMIC DNA]</scope>
    <source>
        <strain evidence="9 10">6K102</strain>
    </source>
</reference>
<proteinExistence type="predicted"/>
<feature type="transmembrane region" description="Helical" evidence="7">
    <location>
        <begin position="437"/>
        <end position="454"/>
    </location>
</feature>
<feature type="transmembrane region" description="Helical" evidence="7">
    <location>
        <begin position="229"/>
        <end position="248"/>
    </location>
</feature>
<dbReference type="CDD" id="cd17321">
    <property type="entry name" value="MFS_MMR_MDR_like"/>
    <property type="match status" value="1"/>
</dbReference>
<evidence type="ECO:0000256" key="6">
    <source>
        <dbReference type="ARBA" id="ARBA00023136"/>
    </source>
</evidence>
<name>A0A4R5FUC2_9ACTN</name>
<dbReference type="Gene3D" id="1.20.1720.10">
    <property type="entry name" value="Multidrug resistance protein D"/>
    <property type="match status" value="1"/>
</dbReference>
<dbReference type="Proteomes" id="UP000295136">
    <property type="component" value="Unassembled WGS sequence"/>
</dbReference>
<evidence type="ECO:0000313" key="9">
    <source>
        <dbReference type="EMBL" id="TDE57615.1"/>
    </source>
</evidence>
<feature type="transmembrane region" description="Helical" evidence="7">
    <location>
        <begin position="99"/>
        <end position="118"/>
    </location>
</feature>
<feature type="transmembrane region" description="Helical" evidence="7">
    <location>
        <begin position="130"/>
        <end position="155"/>
    </location>
</feature>
<dbReference type="PANTHER" id="PTHR42718">
    <property type="entry name" value="MAJOR FACILITATOR SUPERFAMILY MULTIDRUG TRANSPORTER MFSC"/>
    <property type="match status" value="1"/>
</dbReference>
<evidence type="ECO:0000256" key="2">
    <source>
        <dbReference type="ARBA" id="ARBA00022448"/>
    </source>
</evidence>
<dbReference type="PROSITE" id="PS50850">
    <property type="entry name" value="MFS"/>
    <property type="match status" value="1"/>
</dbReference>
<dbReference type="GO" id="GO:0005886">
    <property type="term" value="C:plasma membrane"/>
    <property type="evidence" value="ECO:0007669"/>
    <property type="project" value="UniProtKB-SubCell"/>
</dbReference>
<dbReference type="InterPro" id="IPR036259">
    <property type="entry name" value="MFS_trans_sf"/>
</dbReference>
<evidence type="ECO:0000256" key="1">
    <source>
        <dbReference type="ARBA" id="ARBA00004651"/>
    </source>
</evidence>
<comment type="subcellular location">
    <subcellularLocation>
        <location evidence="1">Cell membrane</location>
        <topology evidence="1">Multi-pass membrane protein</topology>
    </subcellularLocation>
</comment>
<gene>
    <name evidence="9" type="ORF">E1295_07865</name>
</gene>
<feature type="transmembrane region" description="Helical" evidence="7">
    <location>
        <begin position="508"/>
        <end position="527"/>
    </location>
</feature>
<evidence type="ECO:0000313" key="10">
    <source>
        <dbReference type="Proteomes" id="UP000295136"/>
    </source>
</evidence>
<comment type="caution">
    <text evidence="9">The sequence shown here is derived from an EMBL/GenBank/DDBJ whole genome shotgun (WGS) entry which is preliminary data.</text>
</comment>
<feature type="transmembrane region" description="Helical" evidence="7">
    <location>
        <begin position="260"/>
        <end position="277"/>
    </location>
</feature>
<keyword evidence="2" id="KW-0813">Transport</keyword>
<keyword evidence="3" id="KW-1003">Cell membrane</keyword>
<feature type="transmembrane region" description="Helical" evidence="7">
    <location>
        <begin position="31"/>
        <end position="54"/>
    </location>
</feature>
<feature type="domain" description="Major facilitator superfamily (MFS) profile" evidence="8">
    <location>
        <begin position="33"/>
        <end position="532"/>
    </location>
</feature>
<dbReference type="EMBL" id="SMLD01000013">
    <property type="protein sequence ID" value="TDE57615.1"/>
    <property type="molecule type" value="Genomic_DNA"/>
</dbReference>
<keyword evidence="10" id="KW-1185">Reference proteome</keyword>
<dbReference type="InterPro" id="IPR011701">
    <property type="entry name" value="MFS"/>
</dbReference>
<evidence type="ECO:0000259" key="8">
    <source>
        <dbReference type="PROSITE" id="PS50850"/>
    </source>
</evidence>
<dbReference type="InterPro" id="IPR004638">
    <property type="entry name" value="EmrB-like"/>
</dbReference>
<evidence type="ECO:0000256" key="5">
    <source>
        <dbReference type="ARBA" id="ARBA00022989"/>
    </source>
</evidence>
<feature type="transmembrane region" description="Helical" evidence="7">
    <location>
        <begin position="69"/>
        <end position="87"/>
    </location>
</feature>